<evidence type="ECO:0000256" key="3">
    <source>
        <dbReference type="ARBA" id="ARBA00022989"/>
    </source>
</evidence>
<evidence type="ECO:0000313" key="6">
    <source>
        <dbReference type="EMBL" id="MBC2606747.1"/>
    </source>
</evidence>
<evidence type="ECO:0008006" key="8">
    <source>
        <dbReference type="Google" id="ProtNLM"/>
    </source>
</evidence>
<keyword evidence="2 5" id="KW-0812">Transmembrane</keyword>
<evidence type="ECO:0000256" key="4">
    <source>
        <dbReference type="ARBA" id="ARBA00023136"/>
    </source>
</evidence>
<dbReference type="InterPro" id="IPR019109">
    <property type="entry name" value="MamF_MmsF"/>
</dbReference>
<dbReference type="EMBL" id="JACHVC010000012">
    <property type="protein sequence ID" value="MBC2606747.1"/>
    <property type="molecule type" value="Genomic_DNA"/>
</dbReference>
<feature type="transmembrane region" description="Helical" evidence="5">
    <location>
        <begin position="60"/>
        <end position="81"/>
    </location>
</feature>
<dbReference type="Pfam" id="PF09685">
    <property type="entry name" value="MamF_MmsF"/>
    <property type="match status" value="1"/>
</dbReference>
<organism evidence="6 7">
    <name type="scientific">Pelagicoccus albus</name>
    <dbReference type="NCBI Taxonomy" id="415222"/>
    <lineage>
        <taxon>Bacteria</taxon>
        <taxon>Pseudomonadati</taxon>
        <taxon>Verrucomicrobiota</taxon>
        <taxon>Opitutia</taxon>
        <taxon>Puniceicoccales</taxon>
        <taxon>Pelagicoccaceae</taxon>
        <taxon>Pelagicoccus</taxon>
    </lineage>
</organism>
<evidence type="ECO:0000256" key="5">
    <source>
        <dbReference type="SAM" id="Phobius"/>
    </source>
</evidence>
<proteinExistence type="predicted"/>
<gene>
    <name evidence="6" type="ORF">H5P27_11905</name>
</gene>
<evidence type="ECO:0000313" key="7">
    <source>
        <dbReference type="Proteomes" id="UP000526501"/>
    </source>
</evidence>
<name>A0A7X1B6V7_9BACT</name>
<comment type="subcellular location">
    <subcellularLocation>
        <location evidence="1">Membrane</location>
        <topology evidence="1">Multi-pass membrane protein</topology>
    </subcellularLocation>
</comment>
<dbReference type="RefSeq" id="WP_185660613.1">
    <property type="nucleotide sequence ID" value="NZ_CAWPOO010000012.1"/>
</dbReference>
<evidence type="ECO:0000256" key="2">
    <source>
        <dbReference type="ARBA" id="ARBA00022692"/>
    </source>
</evidence>
<protein>
    <recommendedName>
        <fullName evidence="8">DUF4870 domain-containing protein</fullName>
    </recommendedName>
</protein>
<dbReference type="Proteomes" id="UP000526501">
    <property type="component" value="Unassembled WGS sequence"/>
</dbReference>
<comment type="caution">
    <text evidence="6">The sequence shown here is derived from an EMBL/GenBank/DDBJ whole genome shotgun (WGS) entry which is preliminary data.</text>
</comment>
<keyword evidence="3 5" id="KW-1133">Transmembrane helix</keyword>
<accession>A0A7X1B6V7</accession>
<feature type="transmembrane region" description="Helical" evidence="5">
    <location>
        <begin position="35"/>
        <end position="54"/>
    </location>
</feature>
<reference evidence="6 7" key="1">
    <citation type="submission" date="2020-07" db="EMBL/GenBank/DDBJ databases">
        <authorList>
            <person name="Feng X."/>
        </authorList>
    </citation>
    <scope>NUCLEOTIDE SEQUENCE [LARGE SCALE GENOMIC DNA]</scope>
    <source>
        <strain evidence="6 7">JCM23202</strain>
    </source>
</reference>
<keyword evidence="7" id="KW-1185">Reference proteome</keyword>
<evidence type="ECO:0000256" key="1">
    <source>
        <dbReference type="ARBA" id="ARBA00004141"/>
    </source>
</evidence>
<keyword evidence="4 5" id="KW-0472">Membrane</keyword>
<feature type="transmembrane region" description="Helical" evidence="5">
    <location>
        <begin position="6"/>
        <end position="23"/>
    </location>
</feature>
<sequence>MDPKTRGIVAYITIIGLVIAIVTNNPKDEQASFHIRQMLGLVLLWVATGIIAVIPILGWLIWIVGTLAGFVFWIMGLISALEGSRKQVPILGANFQEWFKGL</sequence>
<dbReference type="AlphaFoldDB" id="A0A7X1B6V7"/>